<dbReference type="PANTHER" id="PTHR30157:SF0">
    <property type="entry name" value="NADPH-DEPENDENT FERRIC-CHELATE REDUCTASE"/>
    <property type="match status" value="1"/>
</dbReference>
<dbReference type="Gene3D" id="2.40.30.10">
    <property type="entry name" value="Translation factors"/>
    <property type="match status" value="1"/>
</dbReference>
<evidence type="ECO:0000313" key="3">
    <source>
        <dbReference type="Proteomes" id="UP000655868"/>
    </source>
</evidence>
<dbReference type="PROSITE" id="PS51384">
    <property type="entry name" value="FAD_FR"/>
    <property type="match status" value="1"/>
</dbReference>
<keyword evidence="3" id="KW-1185">Reference proteome</keyword>
<evidence type="ECO:0000259" key="1">
    <source>
        <dbReference type="PROSITE" id="PS51384"/>
    </source>
</evidence>
<dbReference type="InterPro" id="IPR017938">
    <property type="entry name" value="Riboflavin_synthase-like_b-brl"/>
</dbReference>
<dbReference type="InterPro" id="IPR039374">
    <property type="entry name" value="SIP_fam"/>
</dbReference>
<dbReference type="InterPro" id="IPR007037">
    <property type="entry name" value="SIP_rossman_dom"/>
</dbReference>
<dbReference type="RefSeq" id="WP_199703528.1">
    <property type="nucleotide sequence ID" value="NZ_JAEMNV010000002.1"/>
</dbReference>
<dbReference type="Pfam" id="PF04954">
    <property type="entry name" value="SIP"/>
    <property type="match status" value="1"/>
</dbReference>
<dbReference type="Pfam" id="PF08021">
    <property type="entry name" value="FAD_binding_9"/>
    <property type="match status" value="1"/>
</dbReference>
<dbReference type="InterPro" id="IPR017927">
    <property type="entry name" value="FAD-bd_FR_type"/>
</dbReference>
<comment type="caution">
    <text evidence="2">The sequence shown here is derived from an EMBL/GenBank/DDBJ whole genome shotgun (WGS) entry which is preliminary data.</text>
</comment>
<dbReference type="SUPFAM" id="SSF63380">
    <property type="entry name" value="Riboflavin synthase domain-like"/>
    <property type="match status" value="1"/>
</dbReference>
<reference evidence="2" key="1">
    <citation type="submission" date="2020-12" db="EMBL/GenBank/DDBJ databases">
        <title>Antrihabitans popcorni sp. nov. and Antrihabitans auranticaus sp. nov., isolated from a larva cave.</title>
        <authorList>
            <person name="Lee S.D."/>
            <person name="Kim I.S."/>
        </authorList>
    </citation>
    <scope>NUCLEOTIDE SEQUENCE</scope>
    <source>
        <strain evidence="2">YC3-6</strain>
    </source>
</reference>
<dbReference type="GO" id="GO:0016491">
    <property type="term" value="F:oxidoreductase activity"/>
    <property type="evidence" value="ECO:0007669"/>
    <property type="project" value="InterPro"/>
</dbReference>
<name>A0A934U2B4_9NOCA</name>
<organism evidence="2 3">
    <name type="scientific">Antrihabitans stalagmiti</name>
    <dbReference type="NCBI Taxonomy" id="2799499"/>
    <lineage>
        <taxon>Bacteria</taxon>
        <taxon>Bacillati</taxon>
        <taxon>Actinomycetota</taxon>
        <taxon>Actinomycetes</taxon>
        <taxon>Mycobacteriales</taxon>
        <taxon>Nocardiaceae</taxon>
        <taxon>Antrihabitans</taxon>
    </lineage>
</organism>
<sequence>MSKYVKPQERHILTAKVLASKQISPNFVRVTVGGEGLAQFAPMGFDQWFRFFFAREGQDELRLPTKASNLWYAQFLLMSKDSRPGVRNYTVRSFRAAGEGQFGDTAEIDIDFVTHGDAAHGDLGIASAWASSVEAGNEVALLDEGLIYNPVDNVDWHLLAGDESALPAIVGILNSAPKDARIEAFIEIAHADDAQEIAGPDGANVHWIVRKDAHGRPGAEVVEAVKKATLPDGPCYAFLAGERELATGLRRHLVNERHVPKANVTFTGYWRLGKAAPG</sequence>
<dbReference type="CDD" id="cd06193">
    <property type="entry name" value="siderophore_interacting"/>
    <property type="match status" value="1"/>
</dbReference>
<accession>A0A934U2B4</accession>
<gene>
    <name evidence="2" type="ORF">JGU71_08365</name>
</gene>
<dbReference type="AlphaFoldDB" id="A0A934U2B4"/>
<dbReference type="Proteomes" id="UP000655868">
    <property type="component" value="Unassembled WGS sequence"/>
</dbReference>
<feature type="domain" description="FAD-binding FR-type" evidence="1">
    <location>
        <begin position="10"/>
        <end position="157"/>
    </location>
</feature>
<evidence type="ECO:0000313" key="2">
    <source>
        <dbReference type="EMBL" id="MBJ8338895.1"/>
    </source>
</evidence>
<protein>
    <submittedName>
        <fullName evidence="2">Siderophore-interacting protein</fullName>
    </submittedName>
</protein>
<proteinExistence type="predicted"/>
<dbReference type="EMBL" id="JAEMNV010000002">
    <property type="protein sequence ID" value="MBJ8338895.1"/>
    <property type="molecule type" value="Genomic_DNA"/>
</dbReference>
<dbReference type="Gene3D" id="3.40.50.80">
    <property type="entry name" value="Nucleotide-binding domain of ferredoxin-NADP reductase (FNR) module"/>
    <property type="match status" value="1"/>
</dbReference>
<dbReference type="InterPro" id="IPR039261">
    <property type="entry name" value="FNR_nucleotide-bd"/>
</dbReference>
<dbReference type="PANTHER" id="PTHR30157">
    <property type="entry name" value="FERRIC REDUCTASE, NADPH-DEPENDENT"/>
    <property type="match status" value="1"/>
</dbReference>
<dbReference type="InterPro" id="IPR013113">
    <property type="entry name" value="SIP_FAD-bd"/>
</dbReference>